<sequence>MILIVDDKKENIFSLKTLLESKNFEVDTSLSGEEALKKVLRKDYALIILDVQMPGMDGFEVAEALSGYSKTKDIPVIFLTANNTDKKFITKGYESGGIDYITKPVDPDILLLKVRTFVRLYEQTLSLNEAQQKLQLEIESRKQAQEELKTQVEHLHSTMESLPQIAFTADNQGNITFVNHNWYKYSLSSARFPETHPDDLNALQNFQLNCHSLHAPVEREIRIKEIETNTFRYHLLRIIPIAEENKVCNWVGTLTDINDQKLVESKKDEFLSIASHELKTPLTGIKAYIQLVERVVTKSDVPTAPLYIERAKDEVLKLESLIADLLDISKIQNGQLQVNKKEIDLEKIISHAIDTIHQTYPSSLAIERQGDLFDQPIYADAMRIEQVLVNFLTNAIKYSPDAEKVIIKTEVQEDDILIAVQDFGIGIPAEKQKHIFSKFYRVEESSLKFQGLGIGLYICAEILKQHQGNFGVESKVGEGTTIYFTLPIKHHITYAKATY</sequence>
<evidence type="ECO:0000259" key="7">
    <source>
        <dbReference type="PROSITE" id="PS50109"/>
    </source>
</evidence>
<dbReference type="InterPro" id="IPR036890">
    <property type="entry name" value="HATPase_C_sf"/>
</dbReference>
<dbReference type="InterPro" id="IPR004358">
    <property type="entry name" value="Sig_transdc_His_kin-like_C"/>
</dbReference>
<evidence type="ECO:0000313" key="9">
    <source>
        <dbReference type="EMBL" id="TCV11557.1"/>
    </source>
</evidence>
<keyword evidence="10" id="KW-1185">Reference proteome</keyword>
<dbReference type="SMART" id="SM00388">
    <property type="entry name" value="HisKA"/>
    <property type="match status" value="1"/>
</dbReference>
<dbReference type="Gene3D" id="1.10.287.130">
    <property type="match status" value="1"/>
</dbReference>
<dbReference type="Pfam" id="PF00512">
    <property type="entry name" value="HisKA"/>
    <property type="match status" value="1"/>
</dbReference>
<accession>A0A4R3VS24</accession>
<dbReference type="Gene3D" id="3.30.565.10">
    <property type="entry name" value="Histidine kinase-like ATPase, C-terminal domain"/>
    <property type="match status" value="1"/>
</dbReference>
<dbReference type="Gene3D" id="3.40.50.2300">
    <property type="match status" value="1"/>
</dbReference>
<comment type="catalytic activity">
    <reaction evidence="1">
        <text>ATP + protein L-histidine = ADP + protein N-phospho-L-histidine.</text>
        <dbReference type="EC" id="2.7.13.3"/>
    </reaction>
</comment>
<dbReference type="PANTHER" id="PTHR43547">
    <property type="entry name" value="TWO-COMPONENT HISTIDINE KINASE"/>
    <property type="match status" value="1"/>
</dbReference>
<dbReference type="FunFam" id="3.30.565.10:FF:000006">
    <property type="entry name" value="Sensor histidine kinase WalK"/>
    <property type="match status" value="1"/>
</dbReference>
<evidence type="ECO:0000256" key="6">
    <source>
        <dbReference type="PROSITE-ProRule" id="PRU00169"/>
    </source>
</evidence>
<dbReference type="EC" id="2.7.13.3" evidence="2"/>
<dbReference type="SUPFAM" id="SSF47384">
    <property type="entry name" value="Homodimeric domain of signal transducing histidine kinase"/>
    <property type="match status" value="1"/>
</dbReference>
<evidence type="ECO:0000256" key="4">
    <source>
        <dbReference type="ARBA" id="ARBA00022679"/>
    </source>
</evidence>
<dbReference type="EMBL" id="SMBZ01000027">
    <property type="protein sequence ID" value="TCV11557.1"/>
    <property type="molecule type" value="Genomic_DNA"/>
</dbReference>
<dbReference type="InterPro" id="IPR011006">
    <property type="entry name" value="CheY-like_superfamily"/>
</dbReference>
<dbReference type="InterPro" id="IPR036097">
    <property type="entry name" value="HisK_dim/P_sf"/>
</dbReference>
<dbReference type="PROSITE" id="PS50109">
    <property type="entry name" value="HIS_KIN"/>
    <property type="match status" value="1"/>
</dbReference>
<dbReference type="AlphaFoldDB" id="A0A4R3VS24"/>
<dbReference type="InterPro" id="IPR003594">
    <property type="entry name" value="HATPase_dom"/>
</dbReference>
<evidence type="ECO:0000256" key="5">
    <source>
        <dbReference type="ARBA" id="ARBA00022777"/>
    </source>
</evidence>
<gene>
    <name evidence="9" type="ORF">EDC17_102712</name>
</gene>
<dbReference type="SUPFAM" id="SSF55874">
    <property type="entry name" value="ATPase domain of HSP90 chaperone/DNA topoisomerase II/histidine kinase"/>
    <property type="match status" value="1"/>
</dbReference>
<evidence type="ECO:0000256" key="1">
    <source>
        <dbReference type="ARBA" id="ARBA00000085"/>
    </source>
</evidence>
<proteinExistence type="predicted"/>
<comment type="caution">
    <text evidence="9">The sequence shown here is derived from an EMBL/GenBank/DDBJ whole genome shotgun (WGS) entry which is preliminary data.</text>
</comment>
<evidence type="ECO:0000256" key="3">
    <source>
        <dbReference type="ARBA" id="ARBA00022553"/>
    </source>
</evidence>
<dbReference type="Pfam" id="PF00072">
    <property type="entry name" value="Response_reg"/>
    <property type="match status" value="1"/>
</dbReference>
<dbReference type="RefSeq" id="WP_132778041.1">
    <property type="nucleotide sequence ID" value="NZ_SMBZ01000027.1"/>
</dbReference>
<dbReference type="InterPro" id="IPR001789">
    <property type="entry name" value="Sig_transdc_resp-reg_receiver"/>
</dbReference>
<keyword evidence="5" id="KW-0418">Kinase</keyword>
<protein>
    <recommendedName>
        <fullName evidence="2">histidine kinase</fullName>
        <ecNumber evidence="2">2.7.13.3</ecNumber>
    </recommendedName>
</protein>
<dbReference type="Proteomes" id="UP000295197">
    <property type="component" value="Unassembled WGS sequence"/>
</dbReference>
<feature type="domain" description="Response regulatory" evidence="8">
    <location>
        <begin position="1"/>
        <end position="118"/>
    </location>
</feature>
<dbReference type="SMART" id="SM00448">
    <property type="entry name" value="REC"/>
    <property type="match status" value="1"/>
</dbReference>
<dbReference type="PROSITE" id="PS50110">
    <property type="entry name" value="RESPONSE_REGULATORY"/>
    <property type="match status" value="1"/>
</dbReference>
<dbReference type="SUPFAM" id="SSF55785">
    <property type="entry name" value="PYP-like sensor domain (PAS domain)"/>
    <property type="match status" value="1"/>
</dbReference>
<organism evidence="9 10">
    <name type="scientific">Sphingobacterium alimentarium</name>
    <dbReference type="NCBI Taxonomy" id="797292"/>
    <lineage>
        <taxon>Bacteria</taxon>
        <taxon>Pseudomonadati</taxon>
        <taxon>Bacteroidota</taxon>
        <taxon>Sphingobacteriia</taxon>
        <taxon>Sphingobacteriales</taxon>
        <taxon>Sphingobacteriaceae</taxon>
        <taxon>Sphingobacterium</taxon>
    </lineage>
</organism>
<keyword evidence="3 6" id="KW-0597">Phosphoprotein</keyword>
<keyword evidence="4" id="KW-0808">Transferase</keyword>
<name>A0A4R3VS24_9SPHI</name>
<dbReference type="SUPFAM" id="SSF52172">
    <property type="entry name" value="CheY-like"/>
    <property type="match status" value="1"/>
</dbReference>
<dbReference type="InterPro" id="IPR005467">
    <property type="entry name" value="His_kinase_dom"/>
</dbReference>
<evidence type="ECO:0000259" key="8">
    <source>
        <dbReference type="PROSITE" id="PS50110"/>
    </source>
</evidence>
<feature type="modified residue" description="4-aspartylphosphate" evidence="6">
    <location>
        <position position="50"/>
    </location>
</feature>
<dbReference type="CDD" id="cd00082">
    <property type="entry name" value="HisKA"/>
    <property type="match status" value="1"/>
</dbReference>
<dbReference type="Pfam" id="PF02518">
    <property type="entry name" value="HATPase_c"/>
    <property type="match status" value="1"/>
</dbReference>
<dbReference type="InterPro" id="IPR000014">
    <property type="entry name" value="PAS"/>
</dbReference>
<dbReference type="OrthoDB" id="9781208at2"/>
<evidence type="ECO:0000256" key="2">
    <source>
        <dbReference type="ARBA" id="ARBA00012438"/>
    </source>
</evidence>
<dbReference type="InterPro" id="IPR035965">
    <property type="entry name" value="PAS-like_dom_sf"/>
</dbReference>
<dbReference type="PANTHER" id="PTHR43547:SF2">
    <property type="entry name" value="HYBRID SIGNAL TRANSDUCTION HISTIDINE KINASE C"/>
    <property type="match status" value="1"/>
</dbReference>
<dbReference type="CDD" id="cd00130">
    <property type="entry name" value="PAS"/>
    <property type="match status" value="1"/>
</dbReference>
<feature type="domain" description="Histidine kinase" evidence="7">
    <location>
        <begin position="273"/>
        <end position="490"/>
    </location>
</feature>
<dbReference type="GO" id="GO:0000155">
    <property type="term" value="F:phosphorelay sensor kinase activity"/>
    <property type="evidence" value="ECO:0007669"/>
    <property type="project" value="InterPro"/>
</dbReference>
<dbReference type="InterPro" id="IPR003661">
    <property type="entry name" value="HisK_dim/P_dom"/>
</dbReference>
<reference evidence="9 10" key="1">
    <citation type="submission" date="2019-03" db="EMBL/GenBank/DDBJ databases">
        <title>Genomic Encyclopedia of Type Strains, Phase IV (KMG-IV): sequencing the most valuable type-strain genomes for metagenomic binning, comparative biology and taxonomic classification.</title>
        <authorList>
            <person name="Goeker M."/>
        </authorList>
    </citation>
    <scope>NUCLEOTIDE SEQUENCE [LARGE SCALE GENOMIC DNA]</scope>
    <source>
        <strain evidence="9 10">DSM 22362</strain>
    </source>
</reference>
<dbReference type="SMART" id="SM00387">
    <property type="entry name" value="HATPase_c"/>
    <property type="match status" value="1"/>
</dbReference>
<dbReference type="PRINTS" id="PR00344">
    <property type="entry name" value="BCTRLSENSOR"/>
</dbReference>
<evidence type="ECO:0000313" key="10">
    <source>
        <dbReference type="Proteomes" id="UP000295197"/>
    </source>
</evidence>
<dbReference type="Gene3D" id="3.30.450.20">
    <property type="entry name" value="PAS domain"/>
    <property type="match status" value="1"/>
</dbReference>
<dbReference type="CDD" id="cd00075">
    <property type="entry name" value="HATPase"/>
    <property type="match status" value="1"/>
</dbReference>